<dbReference type="VEuPathDB" id="FungiDB:AMAG_12144"/>
<dbReference type="PROSITE" id="PS50067">
    <property type="entry name" value="KINESIN_MOTOR_2"/>
    <property type="match status" value="1"/>
</dbReference>
<gene>
    <name evidence="7" type="ORF">AMAG_12144</name>
</gene>
<dbReference type="EMBL" id="GG745352">
    <property type="protein sequence ID" value="KNE67069.1"/>
    <property type="molecule type" value="Genomic_DNA"/>
</dbReference>
<dbReference type="InterPro" id="IPR027417">
    <property type="entry name" value="P-loop_NTPase"/>
</dbReference>
<dbReference type="InterPro" id="IPR019821">
    <property type="entry name" value="Kinesin_motor_CS"/>
</dbReference>
<dbReference type="PRINTS" id="PR00380">
    <property type="entry name" value="KINESINHEAVY"/>
</dbReference>
<protein>
    <recommendedName>
        <fullName evidence="4">Kinesin-like protein</fullName>
    </recommendedName>
</protein>
<dbReference type="AlphaFoldDB" id="A0A0L0SXM2"/>
<keyword evidence="4" id="KW-0493">Microtubule</keyword>
<feature type="compositionally biased region" description="Basic residues" evidence="5">
    <location>
        <begin position="32"/>
        <end position="41"/>
    </location>
</feature>
<feature type="domain" description="Kinesin motor" evidence="6">
    <location>
        <begin position="100"/>
        <end position="432"/>
    </location>
</feature>
<name>A0A0L0SXM2_ALLM3</name>
<feature type="region of interest" description="Disordered" evidence="5">
    <location>
        <begin position="26"/>
        <end position="66"/>
    </location>
</feature>
<dbReference type="PANTHER" id="PTHR24115">
    <property type="entry name" value="KINESIN-RELATED"/>
    <property type="match status" value="1"/>
</dbReference>
<dbReference type="Gene3D" id="3.40.850.10">
    <property type="entry name" value="Kinesin motor domain"/>
    <property type="match status" value="1"/>
</dbReference>
<evidence type="ECO:0000313" key="8">
    <source>
        <dbReference type="Proteomes" id="UP000054350"/>
    </source>
</evidence>
<proteinExistence type="inferred from homology"/>
<dbReference type="SUPFAM" id="SSF52540">
    <property type="entry name" value="P-loop containing nucleoside triphosphate hydrolases"/>
    <property type="match status" value="1"/>
</dbReference>
<dbReference type="GO" id="GO:0003777">
    <property type="term" value="F:microtubule motor activity"/>
    <property type="evidence" value="ECO:0007669"/>
    <property type="project" value="InterPro"/>
</dbReference>
<sequence>MTGSSHHASQSQAHIAPHHVVHPRYSAASMAHSRKPTHARSKAAPTAPPTGKDRAAAARARADMSPLERARPRIEAAIAQHQAQVHEQYTTTPTPDLDADILVALRVRPLLDHERERGLFEGAYVHAGRAYVYHPIGSTFVDLSLETHEFDNVDMAFGPSDDAEAVYAATVVPMLPFVFEGGLATLIASGQTGAGKTHTMTSLNHFLPADLFPDINETHDVLISYIELYGDTVTDLLNDRATVQVRSGPQGTVVVGAKQVQVETTEDFLATVEIGASQRRTRATFKNDVSSRSHAVCAISFRSRDAAPADDEVNGLLIGGSMLLIVDLAGSERQSDQEHHDAIRIKETQVTNKSLMTLKECIRNRYLASQNTGKHVHIPFRTSKLTLLLKEALDPTSSLPTRTLMIGHLAPSLADSQHSLNTARYVSNLKASSLDHAQTSVTRTAGTAQDQSAVSAAVNHPSKWTYKQLCRKIAQWSMNTIKFEKIIAFKTEHDDGLTSVERKLQGIMGDMPPWLQLYQMPLSVWVKECAKQGVTEKTATKTWEQYRVAVAAGRKQDTAKSESTGVLLVH</sequence>
<dbReference type="PANTHER" id="PTHR24115:SF799">
    <property type="entry name" value="KINESIN-LIKE PROTEIN"/>
    <property type="match status" value="1"/>
</dbReference>
<dbReference type="eggNOG" id="KOG0246">
    <property type="taxonomic scope" value="Eukaryota"/>
</dbReference>
<dbReference type="STRING" id="578462.A0A0L0SXM2"/>
<dbReference type="SMART" id="SM00129">
    <property type="entry name" value="KISc"/>
    <property type="match status" value="1"/>
</dbReference>
<feature type="compositionally biased region" description="Basic and acidic residues" evidence="5">
    <location>
        <begin position="51"/>
        <end position="66"/>
    </location>
</feature>
<dbReference type="GO" id="GO:0008017">
    <property type="term" value="F:microtubule binding"/>
    <property type="evidence" value="ECO:0007669"/>
    <property type="project" value="InterPro"/>
</dbReference>
<keyword evidence="1 3" id="KW-0547">Nucleotide-binding</keyword>
<dbReference type="InterPro" id="IPR027640">
    <property type="entry name" value="Kinesin-like_fam"/>
</dbReference>
<evidence type="ECO:0000259" key="6">
    <source>
        <dbReference type="PROSITE" id="PS50067"/>
    </source>
</evidence>
<evidence type="ECO:0000256" key="4">
    <source>
        <dbReference type="RuleBase" id="RU000394"/>
    </source>
</evidence>
<dbReference type="InterPro" id="IPR001752">
    <property type="entry name" value="Kinesin_motor_dom"/>
</dbReference>
<evidence type="ECO:0000256" key="5">
    <source>
        <dbReference type="SAM" id="MobiDB-lite"/>
    </source>
</evidence>
<evidence type="ECO:0000256" key="1">
    <source>
        <dbReference type="ARBA" id="ARBA00022741"/>
    </source>
</evidence>
<keyword evidence="2 3" id="KW-0067">ATP-binding</keyword>
<dbReference type="GO" id="GO:0005874">
    <property type="term" value="C:microtubule"/>
    <property type="evidence" value="ECO:0007669"/>
    <property type="project" value="UniProtKB-KW"/>
</dbReference>
<dbReference type="GO" id="GO:0005524">
    <property type="term" value="F:ATP binding"/>
    <property type="evidence" value="ECO:0007669"/>
    <property type="project" value="UniProtKB-UniRule"/>
</dbReference>
<feature type="binding site" evidence="3">
    <location>
        <begin position="190"/>
        <end position="197"/>
    </location>
    <ligand>
        <name>ATP</name>
        <dbReference type="ChEBI" id="CHEBI:30616"/>
    </ligand>
</feature>
<dbReference type="GO" id="GO:0016887">
    <property type="term" value="F:ATP hydrolysis activity"/>
    <property type="evidence" value="ECO:0007669"/>
    <property type="project" value="TreeGrafter"/>
</dbReference>
<dbReference type="OrthoDB" id="3176171at2759"/>
<dbReference type="InterPro" id="IPR036961">
    <property type="entry name" value="Kinesin_motor_dom_sf"/>
</dbReference>
<accession>A0A0L0SXM2</accession>
<dbReference type="Proteomes" id="UP000054350">
    <property type="component" value="Unassembled WGS sequence"/>
</dbReference>
<comment type="similarity">
    <text evidence="3 4">Belongs to the TRAFAC class myosin-kinesin ATPase superfamily. Kinesin family.</text>
</comment>
<keyword evidence="3 4" id="KW-0505">Motor protein</keyword>
<evidence type="ECO:0000256" key="2">
    <source>
        <dbReference type="ARBA" id="ARBA00022840"/>
    </source>
</evidence>
<dbReference type="PROSITE" id="PS00411">
    <property type="entry name" value="KINESIN_MOTOR_1"/>
    <property type="match status" value="1"/>
</dbReference>
<reference evidence="7 8" key="1">
    <citation type="submission" date="2009-11" db="EMBL/GenBank/DDBJ databases">
        <title>Annotation of Allomyces macrogynus ATCC 38327.</title>
        <authorList>
            <consortium name="The Broad Institute Genome Sequencing Platform"/>
            <person name="Russ C."/>
            <person name="Cuomo C."/>
            <person name="Burger G."/>
            <person name="Gray M.W."/>
            <person name="Holland P.W.H."/>
            <person name="King N."/>
            <person name="Lang F.B.F."/>
            <person name="Roger A.J."/>
            <person name="Ruiz-Trillo I."/>
            <person name="Young S.K."/>
            <person name="Zeng Q."/>
            <person name="Gargeya S."/>
            <person name="Fitzgerald M."/>
            <person name="Haas B."/>
            <person name="Abouelleil A."/>
            <person name="Alvarado L."/>
            <person name="Arachchi H.M."/>
            <person name="Berlin A."/>
            <person name="Chapman S.B."/>
            <person name="Gearin G."/>
            <person name="Goldberg J."/>
            <person name="Griggs A."/>
            <person name="Gujja S."/>
            <person name="Hansen M."/>
            <person name="Heiman D."/>
            <person name="Howarth C."/>
            <person name="Larimer J."/>
            <person name="Lui A."/>
            <person name="MacDonald P.J.P."/>
            <person name="McCowen C."/>
            <person name="Montmayeur A."/>
            <person name="Murphy C."/>
            <person name="Neiman D."/>
            <person name="Pearson M."/>
            <person name="Priest M."/>
            <person name="Roberts A."/>
            <person name="Saif S."/>
            <person name="Shea T."/>
            <person name="Sisk P."/>
            <person name="Stolte C."/>
            <person name="Sykes S."/>
            <person name="Wortman J."/>
            <person name="Nusbaum C."/>
            <person name="Birren B."/>
        </authorList>
    </citation>
    <scope>NUCLEOTIDE SEQUENCE [LARGE SCALE GENOMIC DNA]</scope>
    <source>
        <strain evidence="7 8">ATCC 38327</strain>
    </source>
</reference>
<dbReference type="OMA" id="MAFGPSD"/>
<keyword evidence="8" id="KW-1185">Reference proteome</keyword>
<evidence type="ECO:0000256" key="3">
    <source>
        <dbReference type="PROSITE-ProRule" id="PRU00283"/>
    </source>
</evidence>
<organism evidence="7 8">
    <name type="scientific">Allomyces macrogynus (strain ATCC 38327)</name>
    <name type="common">Allomyces javanicus var. macrogynus</name>
    <dbReference type="NCBI Taxonomy" id="578462"/>
    <lineage>
        <taxon>Eukaryota</taxon>
        <taxon>Fungi</taxon>
        <taxon>Fungi incertae sedis</taxon>
        <taxon>Blastocladiomycota</taxon>
        <taxon>Blastocladiomycetes</taxon>
        <taxon>Blastocladiales</taxon>
        <taxon>Blastocladiaceae</taxon>
        <taxon>Allomyces</taxon>
    </lineage>
</organism>
<reference evidence="8" key="2">
    <citation type="submission" date="2009-11" db="EMBL/GenBank/DDBJ databases">
        <title>The Genome Sequence of Allomyces macrogynus strain ATCC 38327.</title>
        <authorList>
            <consortium name="The Broad Institute Genome Sequencing Platform"/>
            <person name="Russ C."/>
            <person name="Cuomo C."/>
            <person name="Shea T."/>
            <person name="Young S.K."/>
            <person name="Zeng Q."/>
            <person name="Koehrsen M."/>
            <person name="Haas B."/>
            <person name="Borodovsky M."/>
            <person name="Guigo R."/>
            <person name="Alvarado L."/>
            <person name="Berlin A."/>
            <person name="Borenstein D."/>
            <person name="Chen Z."/>
            <person name="Engels R."/>
            <person name="Freedman E."/>
            <person name="Gellesch M."/>
            <person name="Goldberg J."/>
            <person name="Griggs A."/>
            <person name="Gujja S."/>
            <person name="Heiman D."/>
            <person name="Hepburn T."/>
            <person name="Howarth C."/>
            <person name="Jen D."/>
            <person name="Larson L."/>
            <person name="Lewis B."/>
            <person name="Mehta T."/>
            <person name="Park D."/>
            <person name="Pearson M."/>
            <person name="Roberts A."/>
            <person name="Saif S."/>
            <person name="Shenoy N."/>
            <person name="Sisk P."/>
            <person name="Stolte C."/>
            <person name="Sykes S."/>
            <person name="Walk T."/>
            <person name="White J."/>
            <person name="Yandava C."/>
            <person name="Burger G."/>
            <person name="Gray M.W."/>
            <person name="Holland P.W.H."/>
            <person name="King N."/>
            <person name="Lang F.B.F."/>
            <person name="Roger A.J."/>
            <person name="Ruiz-Trillo I."/>
            <person name="Lander E."/>
            <person name="Nusbaum C."/>
        </authorList>
    </citation>
    <scope>NUCLEOTIDE SEQUENCE [LARGE SCALE GENOMIC DNA]</scope>
    <source>
        <strain evidence="8">ATCC 38327</strain>
    </source>
</reference>
<dbReference type="GO" id="GO:0007018">
    <property type="term" value="P:microtubule-based movement"/>
    <property type="evidence" value="ECO:0007669"/>
    <property type="project" value="InterPro"/>
</dbReference>
<dbReference type="Pfam" id="PF00225">
    <property type="entry name" value="Kinesin"/>
    <property type="match status" value="1"/>
</dbReference>
<dbReference type="GO" id="GO:0005871">
    <property type="term" value="C:kinesin complex"/>
    <property type="evidence" value="ECO:0007669"/>
    <property type="project" value="TreeGrafter"/>
</dbReference>
<evidence type="ECO:0000313" key="7">
    <source>
        <dbReference type="EMBL" id="KNE67069.1"/>
    </source>
</evidence>